<organism evidence="1 2">
    <name type="scientific">Ixodes persulcatus</name>
    <name type="common">Taiga tick</name>
    <dbReference type="NCBI Taxonomy" id="34615"/>
    <lineage>
        <taxon>Eukaryota</taxon>
        <taxon>Metazoa</taxon>
        <taxon>Ecdysozoa</taxon>
        <taxon>Arthropoda</taxon>
        <taxon>Chelicerata</taxon>
        <taxon>Arachnida</taxon>
        <taxon>Acari</taxon>
        <taxon>Parasitiformes</taxon>
        <taxon>Ixodida</taxon>
        <taxon>Ixodoidea</taxon>
        <taxon>Ixodidae</taxon>
        <taxon>Ixodinae</taxon>
        <taxon>Ixodes</taxon>
    </lineage>
</organism>
<evidence type="ECO:0000313" key="2">
    <source>
        <dbReference type="Proteomes" id="UP000805193"/>
    </source>
</evidence>
<dbReference type="EMBL" id="JABSTQ010011168">
    <property type="protein sequence ID" value="KAG0414551.1"/>
    <property type="molecule type" value="Genomic_DNA"/>
</dbReference>
<gene>
    <name evidence="1" type="ORF">HPB47_008286</name>
</gene>
<keyword evidence="2" id="KW-1185">Reference proteome</keyword>
<protein>
    <submittedName>
        <fullName evidence="1">Uncharacterized protein</fullName>
    </submittedName>
</protein>
<accession>A0AC60P582</accession>
<reference evidence="1 2" key="1">
    <citation type="journal article" date="2020" name="Cell">
        <title>Large-Scale Comparative Analyses of Tick Genomes Elucidate Their Genetic Diversity and Vector Capacities.</title>
        <authorList>
            <consortium name="Tick Genome and Microbiome Consortium (TIGMIC)"/>
            <person name="Jia N."/>
            <person name="Wang J."/>
            <person name="Shi W."/>
            <person name="Du L."/>
            <person name="Sun Y."/>
            <person name="Zhan W."/>
            <person name="Jiang J.F."/>
            <person name="Wang Q."/>
            <person name="Zhang B."/>
            <person name="Ji P."/>
            <person name="Bell-Sakyi L."/>
            <person name="Cui X.M."/>
            <person name="Yuan T.T."/>
            <person name="Jiang B.G."/>
            <person name="Yang W.F."/>
            <person name="Lam T.T."/>
            <person name="Chang Q.C."/>
            <person name="Ding S.J."/>
            <person name="Wang X.J."/>
            <person name="Zhu J.G."/>
            <person name="Ruan X.D."/>
            <person name="Zhao L."/>
            <person name="Wei J.T."/>
            <person name="Ye R.Z."/>
            <person name="Que T.C."/>
            <person name="Du C.H."/>
            <person name="Zhou Y.H."/>
            <person name="Cheng J.X."/>
            <person name="Dai P.F."/>
            <person name="Guo W.B."/>
            <person name="Han X.H."/>
            <person name="Huang E.J."/>
            <person name="Li L.F."/>
            <person name="Wei W."/>
            <person name="Gao Y.C."/>
            <person name="Liu J.Z."/>
            <person name="Shao H.Z."/>
            <person name="Wang X."/>
            <person name="Wang C.C."/>
            <person name="Yang T.C."/>
            <person name="Huo Q.B."/>
            <person name="Li W."/>
            <person name="Chen H.Y."/>
            <person name="Chen S.E."/>
            <person name="Zhou L.G."/>
            <person name="Ni X.B."/>
            <person name="Tian J.H."/>
            <person name="Sheng Y."/>
            <person name="Liu T."/>
            <person name="Pan Y.S."/>
            <person name="Xia L.Y."/>
            <person name="Li J."/>
            <person name="Zhao F."/>
            <person name="Cao W.C."/>
        </authorList>
    </citation>
    <scope>NUCLEOTIDE SEQUENCE [LARGE SCALE GENOMIC DNA]</scope>
    <source>
        <strain evidence="1">Iper-2018</strain>
    </source>
</reference>
<name>A0AC60P582_IXOPE</name>
<comment type="caution">
    <text evidence="1">The sequence shown here is derived from an EMBL/GenBank/DDBJ whole genome shotgun (WGS) entry which is preliminary data.</text>
</comment>
<dbReference type="Proteomes" id="UP000805193">
    <property type="component" value="Unassembled WGS sequence"/>
</dbReference>
<evidence type="ECO:0000313" key="1">
    <source>
        <dbReference type="EMBL" id="KAG0414551.1"/>
    </source>
</evidence>
<proteinExistence type="predicted"/>
<sequence length="147" mass="15616">MEAKGLQVLSILSLLLETSTSHFLVSRTLPVEDDDDRGGLDVFREGPRSNRDSANVRIGLRPTKKFPSTSLNLDLDDPNFDDVPDLVPDARSGAGLGSACSHDGQCNGAFGFTCLRSQAAMSVCACSSLTPIHINDGGQGRCVRGTH</sequence>